<dbReference type="InterPro" id="IPR008928">
    <property type="entry name" value="6-hairpin_glycosidase_sf"/>
</dbReference>
<name>F9XFV8_ZYMTI</name>
<dbReference type="AlphaFoldDB" id="F9XFV8"/>
<dbReference type="eggNOG" id="ENOG502S9QC">
    <property type="taxonomic scope" value="Eukaryota"/>
</dbReference>
<dbReference type="InterPro" id="IPR053169">
    <property type="entry name" value="MUG_Protein"/>
</dbReference>
<accession>F9XFV8</accession>
<dbReference type="KEGG" id="ztr:MYCGRDRAFT_45180"/>
<gene>
    <name evidence="2" type="primary">MAN1.1</name>
    <name evidence="2" type="ORF">MYCGRDRAFT_45180</name>
</gene>
<dbReference type="Pfam" id="PF03663">
    <property type="entry name" value="Glyco_hydro_76"/>
    <property type="match status" value="1"/>
</dbReference>
<dbReference type="OrthoDB" id="9984024at2759"/>
<dbReference type="InParanoid" id="F9XFV8"/>
<dbReference type="InterPro" id="IPR005198">
    <property type="entry name" value="Glyco_hydro_76"/>
</dbReference>
<reference evidence="2 3" key="1">
    <citation type="journal article" date="2011" name="PLoS Genet.">
        <title>Finished genome of the fungal wheat pathogen Mycosphaerella graminicola reveals dispensome structure, chromosome plasticity, and stealth pathogenesis.</title>
        <authorList>
            <person name="Goodwin S.B."/>
            <person name="Ben M'barek S."/>
            <person name="Dhillon B."/>
            <person name="Wittenberg A.H.J."/>
            <person name="Crane C.F."/>
            <person name="Hane J.K."/>
            <person name="Foster A.J."/>
            <person name="Van der Lee T.A.J."/>
            <person name="Grimwood J."/>
            <person name="Aerts A."/>
            <person name="Antoniw J."/>
            <person name="Bailey A."/>
            <person name="Bluhm B."/>
            <person name="Bowler J."/>
            <person name="Bristow J."/>
            <person name="van der Burgt A."/>
            <person name="Canto-Canche B."/>
            <person name="Churchill A.C.L."/>
            <person name="Conde-Ferraez L."/>
            <person name="Cools H.J."/>
            <person name="Coutinho P.M."/>
            <person name="Csukai M."/>
            <person name="Dehal P."/>
            <person name="De Wit P."/>
            <person name="Donzelli B."/>
            <person name="van de Geest H.C."/>
            <person name="van Ham R.C.H.J."/>
            <person name="Hammond-Kosack K.E."/>
            <person name="Henrissat B."/>
            <person name="Kilian A."/>
            <person name="Kobayashi A.K."/>
            <person name="Koopmann E."/>
            <person name="Kourmpetis Y."/>
            <person name="Kuzniar A."/>
            <person name="Lindquist E."/>
            <person name="Lombard V."/>
            <person name="Maliepaard C."/>
            <person name="Martins N."/>
            <person name="Mehrabi R."/>
            <person name="Nap J.P.H."/>
            <person name="Ponomarenko A."/>
            <person name="Rudd J.J."/>
            <person name="Salamov A."/>
            <person name="Schmutz J."/>
            <person name="Schouten H.J."/>
            <person name="Shapiro H."/>
            <person name="Stergiopoulos I."/>
            <person name="Torriani S.F.F."/>
            <person name="Tu H."/>
            <person name="de Vries R.P."/>
            <person name="Waalwijk C."/>
            <person name="Ware S.B."/>
            <person name="Wiebenga A."/>
            <person name="Zwiers L.-H."/>
            <person name="Oliver R.P."/>
            <person name="Grigoriev I.V."/>
            <person name="Kema G.H.J."/>
        </authorList>
    </citation>
    <scope>NUCLEOTIDE SEQUENCE [LARGE SCALE GENOMIC DNA]</scope>
    <source>
        <strain evidence="3">CBS 115943 / IPO323</strain>
    </source>
</reference>
<dbReference type="RefSeq" id="XP_003851137.1">
    <property type="nucleotide sequence ID" value="XM_003851089.1"/>
</dbReference>
<sequence length="416" mass="45159">MYNRIASSFFLSFTWLICSSNATAIKRDVTFANAEAAFSTLQQWYNRSTGIRNPSTNWWNSANCITIISNLALIDNNVLPAVEDVLSNTYAQAPGYNALINTETTKVMGMPSQQWMIATVNMTDTPDNNNEDTTVTTIPQPPSRRAPRGGFLNDFYDDEGWWALAWIAAYDLTLNPSYLSTAQRIFADMHSVFGTTNCSSNTAPAVGGLPWDRKRTYINAITNSLYLSVAAHLAERVTDVPPLYDYLSLAKQQWQWFLASGLLNGENLINDGLNPACSNNAGTIWSYNQGVLLGALTALSRATGDAVYLATASRIADAAIGALAPDGVLVEACEPDCGSDGAQFKGVFVRGLAELWRARPEERWRGFLKGNAESAWVNGRDERGELGLRWTGPVGRPADAGTQSSGLDALVAGLGV</sequence>
<organism evidence="2 3">
    <name type="scientific">Zymoseptoria tritici (strain CBS 115943 / IPO323)</name>
    <name type="common">Speckled leaf blotch fungus</name>
    <name type="synonym">Septoria tritici</name>
    <dbReference type="NCBI Taxonomy" id="336722"/>
    <lineage>
        <taxon>Eukaryota</taxon>
        <taxon>Fungi</taxon>
        <taxon>Dikarya</taxon>
        <taxon>Ascomycota</taxon>
        <taxon>Pezizomycotina</taxon>
        <taxon>Dothideomycetes</taxon>
        <taxon>Dothideomycetidae</taxon>
        <taxon>Mycosphaerellales</taxon>
        <taxon>Mycosphaerellaceae</taxon>
        <taxon>Zymoseptoria</taxon>
    </lineage>
</organism>
<evidence type="ECO:0000313" key="2">
    <source>
        <dbReference type="EMBL" id="EGP86113.1"/>
    </source>
</evidence>
<dbReference type="SUPFAM" id="SSF48208">
    <property type="entry name" value="Six-hairpin glycosidases"/>
    <property type="match status" value="1"/>
</dbReference>
<protein>
    <submittedName>
        <fullName evidence="2">Alpha-1,6-mannosidase</fullName>
    </submittedName>
</protein>
<evidence type="ECO:0000256" key="1">
    <source>
        <dbReference type="SAM" id="SignalP"/>
    </source>
</evidence>
<feature type="signal peptide" evidence="1">
    <location>
        <begin position="1"/>
        <end position="24"/>
    </location>
</feature>
<feature type="chain" id="PRO_5003390508" evidence="1">
    <location>
        <begin position="25"/>
        <end position="416"/>
    </location>
</feature>
<dbReference type="PANTHER" id="PTHR47791">
    <property type="entry name" value="MEIOTICALLY UP-REGULATED GENE 191 PROTEIN"/>
    <property type="match status" value="1"/>
</dbReference>
<evidence type="ECO:0000313" key="3">
    <source>
        <dbReference type="Proteomes" id="UP000008062"/>
    </source>
</evidence>
<dbReference type="Proteomes" id="UP000008062">
    <property type="component" value="Chromosome 7"/>
</dbReference>
<keyword evidence="1" id="KW-0732">Signal</keyword>
<dbReference type="PANTHER" id="PTHR47791:SF1">
    <property type="entry name" value="ENDO MANNANASE, GH76 FAMILY (EUROFUNG)"/>
    <property type="match status" value="1"/>
</dbReference>
<dbReference type="STRING" id="336722.F9XFV8"/>
<dbReference type="GO" id="GO:0005975">
    <property type="term" value="P:carbohydrate metabolic process"/>
    <property type="evidence" value="ECO:0007669"/>
    <property type="project" value="InterPro"/>
</dbReference>
<proteinExistence type="predicted"/>
<keyword evidence="3" id="KW-1185">Reference proteome</keyword>
<dbReference type="EMBL" id="CM001202">
    <property type="protein sequence ID" value="EGP86113.1"/>
    <property type="molecule type" value="Genomic_DNA"/>
</dbReference>
<dbReference type="Gene3D" id="1.50.10.20">
    <property type="match status" value="1"/>
</dbReference>
<dbReference type="GeneID" id="13397877"/>